<evidence type="ECO:0000256" key="1">
    <source>
        <dbReference type="SAM" id="SignalP"/>
    </source>
</evidence>
<dbReference type="Pfam" id="PF13416">
    <property type="entry name" value="SBP_bac_8"/>
    <property type="match status" value="1"/>
</dbReference>
<reference evidence="2 3" key="1">
    <citation type="submission" date="2019-02" db="EMBL/GenBank/DDBJ databases">
        <title>Paenibacillus sp. nov., isolated from surface-sterilized tissue of Thalictrum simplex L.</title>
        <authorList>
            <person name="Tuo L."/>
        </authorList>
    </citation>
    <scope>NUCLEOTIDE SEQUENCE [LARGE SCALE GENOMIC DNA]</scope>
    <source>
        <strain evidence="2 3">N2SHLJ1</strain>
    </source>
</reference>
<proteinExistence type="predicted"/>
<protein>
    <submittedName>
        <fullName evidence="2">Extracellular solute-binding protein</fullName>
    </submittedName>
</protein>
<dbReference type="SUPFAM" id="SSF53850">
    <property type="entry name" value="Periplasmic binding protein-like II"/>
    <property type="match status" value="1"/>
</dbReference>
<gene>
    <name evidence="2" type="ORF">EYB31_11250</name>
</gene>
<dbReference type="InterPro" id="IPR050490">
    <property type="entry name" value="Bact_solute-bd_prot1"/>
</dbReference>
<keyword evidence="1" id="KW-0732">Signal</keyword>
<accession>A0A4Q9DV55</accession>
<dbReference type="PROSITE" id="PS51257">
    <property type="entry name" value="PROKAR_LIPOPROTEIN"/>
    <property type="match status" value="1"/>
</dbReference>
<feature type="signal peptide" evidence="1">
    <location>
        <begin position="1"/>
        <end position="28"/>
    </location>
</feature>
<dbReference type="PANTHER" id="PTHR43649">
    <property type="entry name" value="ARABINOSE-BINDING PROTEIN-RELATED"/>
    <property type="match status" value="1"/>
</dbReference>
<evidence type="ECO:0000313" key="3">
    <source>
        <dbReference type="Proteomes" id="UP000293142"/>
    </source>
</evidence>
<keyword evidence="3" id="KW-1185">Reference proteome</keyword>
<comment type="caution">
    <text evidence="2">The sequence shown here is derived from an EMBL/GenBank/DDBJ whole genome shotgun (WGS) entry which is preliminary data.</text>
</comment>
<name>A0A4Q9DV55_9BACL</name>
<organism evidence="2 3">
    <name type="scientific">Paenibacillus thalictri</name>
    <dbReference type="NCBI Taxonomy" id="2527873"/>
    <lineage>
        <taxon>Bacteria</taxon>
        <taxon>Bacillati</taxon>
        <taxon>Bacillota</taxon>
        <taxon>Bacilli</taxon>
        <taxon>Bacillales</taxon>
        <taxon>Paenibacillaceae</taxon>
        <taxon>Paenibacillus</taxon>
    </lineage>
</organism>
<sequence>MNKKVSISVSAVTALSLVLLSACTSDKAGQEQVADANRQPAAPSNLNASGFPIVKQPLTMSAMVLLSPSQPTNWNDILAWQEYEKMTGIHIDWKAHTSADITEKRNLALASNQLPDIFYRTKTPDSDVDKYGAEGSFMKLNGLIDQYAPNFKALMQKYNDVRKGVQTADGSIYAMPYLTDSPSIEITSKLFLNQEWLKKTGKKLPTTTDELTDVLTAFRDGDPNGNGKQDEVPLTSDTLDKLIWILRGSFGLANKGVGNENWDVDPKSGKLRFFPASEGYKELMAYMRKLYENKLIDQEIFTNDGKKVLAKNEQNQIGAFAFGNIVALANKNANDFVGLGTALAGPHGDRLFTSARGHFGAKGAFMISSSNKNPEAAMRWIDYFYGEEGIRMLYMGIEGTTYQKDSSGNYDFIPKLTENIPAGSSFDQVISKYVPYAGGSLPTIILEKYFKGGETQPAAKAAAENLQPYLPKELWAPFGFTAQESADKQSLEADINGLVKQRTAEFIQGKVSIDKFDDYVAQLNKMGLGDLQKMYETAYERYKK</sequence>
<dbReference type="Proteomes" id="UP000293142">
    <property type="component" value="Unassembled WGS sequence"/>
</dbReference>
<dbReference type="EMBL" id="SIRE01000007">
    <property type="protein sequence ID" value="TBL79478.1"/>
    <property type="molecule type" value="Genomic_DNA"/>
</dbReference>
<dbReference type="OrthoDB" id="9787283at2"/>
<dbReference type="Gene3D" id="3.40.190.10">
    <property type="entry name" value="Periplasmic binding protein-like II"/>
    <property type="match status" value="2"/>
</dbReference>
<dbReference type="AlphaFoldDB" id="A0A4Q9DV55"/>
<dbReference type="InterPro" id="IPR006059">
    <property type="entry name" value="SBP"/>
</dbReference>
<feature type="chain" id="PRO_5020581378" evidence="1">
    <location>
        <begin position="29"/>
        <end position="544"/>
    </location>
</feature>
<dbReference type="RefSeq" id="WP_131013423.1">
    <property type="nucleotide sequence ID" value="NZ_SIRE01000007.1"/>
</dbReference>
<dbReference type="PANTHER" id="PTHR43649:SF12">
    <property type="entry name" value="DIACETYLCHITOBIOSE BINDING PROTEIN DASA"/>
    <property type="match status" value="1"/>
</dbReference>
<evidence type="ECO:0000313" key="2">
    <source>
        <dbReference type="EMBL" id="TBL79478.1"/>
    </source>
</evidence>